<dbReference type="InterPro" id="IPR000238">
    <property type="entry name" value="RbfA"/>
</dbReference>
<comment type="function">
    <text evidence="2">One of several proteins that assist in the late maturation steps of the functional core of the 30S ribosomal subunit. Associates with free 30S ribosomal subunits (but not with 30S subunits that are part of 70S ribosomes or polysomes). Required for efficient processing of 16S rRNA. May interact with the 5'-terminal helix region of 16S rRNA.</text>
</comment>
<dbReference type="InterPro" id="IPR020053">
    <property type="entry name" value="Ribosome-bd_factorA_CS"/>
</dbReference>
<dbReference type="Pfam" id="PF02033">
    <property type="entry name" value="RBFA"/>
    <property type="match status" value="1"/>
</dbReference>
<dbReference type="HAMAP" id="MF_00003">
    <property type="entry name" value="RbfA"/>
    <property type="match status" value="1"/>
</dbReference>
<dbReference type="EMBL" id="CP022196">
    <property type="protein sequence ID" value="ATG48177.1"/>
    <property type="molecule type" value="Genomic_DNA"/>
</dbReference>
<evidence type="ECO:0000313" key="4">
    <source>
        <dbReference type="Proteomes" id="UP000217935"/>
    </source>
</evidence>
<dbReference type="Proteomes" id="UP000217935">
    <property type="component" value="Chromosome"/>
</dbReference>
<dbReference type="GO" id="GO:0030490">
    <property type="term" value="P:maturation of SSU-rRNA"/>
    <property type="evidence" value="ECO:0007669"/>
    <property type="project" value="UniProtKB-UniRule"/>
</dbReference>
<name>A0A291GDC8_9RHOB</name>
<proteinExistence type="inferred from homology"/>
<dbReference type="OrthoDB" id="9805051at2"/>
<dbReference type="AlphaFoldDB" id="A0A291GDC8"/>
<dbReference type="SUPFAM" id="SSF89919">
    <property type="entry name" value="Ribosome-binding factor A, RbfA"/>
    <property type="match status" value="1"/>
</dbReference>
<keyword evidence="1 2" id="KW-0690">Ribosome biogenesis</keyword>
<keyword evidence="2" id="KW-0963">Cytoplasm</keyword>
<protein>
    <recommendedName>
        <fullName evidence="2">Ribosome-binding factor A</fullName>
    </recommendedName>
</protein>
<dbReference type="RefSeq" id="WP_096806022.1">
    <property type="nucleotide sequence ID" value="NZ_CP022196.1"/>
</dbReference>
<organism evidence="3 4">
    <name type="scientific">Celeribacter ethanolicus</name>
    <dbReference type="NCBI Taxonomy" id="1758178"/>
    <lineage>
        <taxon>Bacteria</taxon>
        <taxon>Pseudomonadati</taxon>
        <taxon>Pseudomonadota</taxon>
        <taxon>Alphaproteobacteria</taxon>
        <taxon>Rhodobacterales</taxon>
        <taxon>Roseobacteraceae</taxon>
        <taxon>Celeribacter</taxon>
    </lineage>
</organism>
<gene>
    <name evidence="2" type="primary">rbfA</name>
    <name evidence="3" type="ORF">CEW89_11745</name>
</gene>
<dbReference type="GO" id="GO:0005829">
    <property type="term" value="C:cytosol"/>
    <property type="evidence" value="ECO:0007669"/>
    <property type="project" value="TreeGrafter"/>
</dbReference>
<dbReference type="InterPro" id="IPR023799">
    <property type="entry name" value="RbfA_dom_sf"/>
</dbReference>
<dbReference type="STRING" id="1758178.GCA_001550095_00329"/>
<comment type="similarity">
    <text evidence="2">Belongs to the RbfA family.</text>
</comment>
<dbReference type="GO" id="GO:0043024">
    <property type="term" value="F:ribosomal small subunit binding"/>
    <property type="evidence" value="ECO:0007669"/>
    <property type="project" value="TreeGrafter"/>
</dbReference>
<dbReference type="PANTHER" id="PTHR33515:SF1">
    <property type="entry name" value="RIBOSOME-BINDING FACTOR A, CHLOROPLASTIC-RELATED"/>
    <property type="match status" value="1"/>
</dbReference>
<evidence type="ECO:0000256" key="1">
    <source>
        <dbReference type="ARBA" id="ARBA00022517"/>
    </source>
</evidence>
<dbReference type="PROSITE" id="PS01319">
    <property type="entry name" value="RBFA"/>
    <property type="match status" value="1"/>
</dbReference>
<comment type="subcellular location">
    <subcellularLocation>
        <location evidence="2">Cytoplasm</location>
    </subcellularLocation>
</comment>
<dbReference type="NCBIfam" id="NF001802">
    <property type="entry name" value="PRK00521.2-5"/>
    <property type="match status" value="1"/>
</dbReference>
<dbReference type="KEGG" id="ceh:CEW89_11745"/>
<dbReference type="Gene3D" id="3.30.300.20">
    <property type="match status" value="1"/>
</dbReference>
<reference evidence="3 4" key="1">
    <citation type="submission" date="2017-06" db="EMBL/GenBank/DDBJ databases">
        <title>Celeribacter sp. TSPH2 complete genome sequence.</title>
        <authorList>
            <person name="Woo J.-H."/>
            <person name="Kim H.-S."/>
        </authorList>
    </citation>
    <scope>NUCLEOTIDE SEQUENCE [LARGE SCALE GENOMIC DNA]</scope>
    <source>
        <strain evidence="3 4">TSPH2</strain>
    </source>
</reference>
<dbReference type="PANTHER" id="PTHR33515">
    <property type="entry name" value="RIBOSOME-BINDING FACTOR A, CHLOROPLASTIC-RELATED"/>
    <property type="match status" value="1"/>
</dbReference>
<dbReference type="NCBIfam" id="TIGR00082">
    <property type="entry name" value="rbfA"/>
    <property type="match status" value="1"/>
</dbReference>
<evidence type="ECO:0000256" key="2">
    <source>
        <dbReference type="HAMAP-Rule" id="MF_00003"/>
    </source>
</evidence>
<keyword evidence="4" id="KW-1185">Reference proteome</keyword>
<evidence type="ECO:0000313" key="3">
    <source>
        <dbReference type="EMBL" id="ATG48177.1"/>
    </source>
</evidence>
<dbReference type="InterPro" id="IPR015946">
    <property type="entry name" value="KH_dom-like_a/b"/>
</dbReference>
<comment type="subunit">
    <text evidence="2">Monomer. Binds 30S ribosomal subunits, but not 50S ribosomal subunits or 70S ribosomes.</text>
</comment>
<accession>A0A291GDC8</accession>
<sequence length="139" mass="15574">MAKRSHSGGPSGSHRTLRIGEAIRRRLSEMLSRGEIHDPDLTAMSITVGEVRVTSDLRIATAYILPLGGKSAGTALEALRRNKGEIRHQIGKALGIKHTPELKFEFDDTFDRMDATRIMFSDERVQRDIHHDDAPDEEE</sequence>